<dbReference type="AlphaFoldDB" id="A0A380DH94"/>
<proteinExistence type="predicted"/>
<protein>
    <submittedName>
        <fullName evidence="1">DNA gyrase subunit A</fullName>
        <ecNumber evidence="1">5.99.1.3</ecNumber>
    </submittedName>
</protein>
<organism evidence="1 2">
    <name type="scientific">Staphylococcus aureus</name>
    <dbReference type="NCBI Taxonomy" id="1280"/>
    <lineage>
        <taxon>Bacteria</taxon>
        <taxon>Bacillati</taxon>
        <taxon>Bacillota</taxon>
        <taxon>Bacilli</taxon>
        <taxon>Bacillales</taxon>
        <taxon>Staphylococcaceae</taxon>
        <taxon>Staphylococcus</taxon>
    </lineage>
</organism>
<dbReference type="Proteomes" id="UP000255091">
    <property type="component" value="Unassembled WGS sequence"/>
</dbReference>
<reference evidence="1 2" key="1">
    <citation type="submission" date="2018-06" db="EMBL/GenBank/DDBJ databases">
        <authorList>
            <consortium name="Pathogen Informatics"/>
            <person name="Doyle S."/>
        </authorList>
    </citation>
    <scope>NUCLEOTIDE SEQUENCE [LARGE SCALE GENOMIC DNA]</scope>
    <source>
        <strain evidence="1 2">NCTC6133</strain>
    </source>
</reference>
<evidence type="ECO:0000313" key="1">
    <source>
        <dbReference type="EMBL" id="SUK27064.1"/>
    </source>
</evidence>
<name>A0A380DH94_STAAU</name>
<evidence type="ECO:0000313" key="2">
    <source>
        <dbReference type="Proteomes" id="UP000255091"/>
    </source>
</evidence>
<dbReference type="EMBL" id="UHAP01000001">
    <property type="protein sequence ID" value="SUK27064.1"/>
    <property type="molecule type" value="Genomic_DNA"/>
</dbReference>
<accession>A0A380DH94</accession>
<dbReference type="GO" id="GO:0016853">
    <property type="term" value="F:isomerase activity"/>
    <property type="evidence" value="ECO:0007669"/>
    <property type="project" value="UniProtKB-KW"/>
</dbReference>
<keyword evidence="1" id="KW-0413">Isomerase</keyword>
<gene>
    <name evidence="1" type="primary">gyrA_3</name>
    <name evidence="1" type="ORF">NCTC6133_00008</name>
</gene>
<dbReference type="EC" id="5.99.1.3" evidence="1"/>
<sequence length="69" mass="8098">MKMNNLLYLKMVLNKQREAVVNDETPGNAIHTEVIDSEENDEDGRIEVRQDFMDRVEEDIQQSSNEDEE</sequence>